<evidence type="ECO:0000256" key="7">
    <source>
        <dbReference type="ARBA" id="ARBA00023004"/>
    </source>
</evidence>
<keyword evidence="2" id="KW-0285">Flavoprotein</keyword>
<evidence type="ECO:0000259" key="11">
    <source>
        <dbReference type="PROSITE" id="PS51085"/>
    </source>
</evidence>
<dbReference type="PRINTS" id="PR00371">
    <property type="entry name" value="FPNCR"/>
</dbReference>
<dbReference type="GO" id="GO:0051537">
    <property type="term" value="F:2 iron, 2 sulfur cluster binding"/>
    <property type="evidence" value="ECO:0007669"/>
    <property type="project" value="UniProtKB-KW"/>
</dbReference>
<feature type="domain" description="2Fe-2S ferredoxin-type" evidence="11">
    <location>
        <begin position="294"/>
        <end position="378"/>
    </location>
</feature>
<dbReference type="InterPro" id="IPR036010">
    <property type="entry name" value="2Fe-2S_ferredoxin-like_sf"/>
</dbReference>
<keyword evidence="6" id="KW-0560">Oxidoreductase</keyword>
<dbReference type="InterPro" id="IPR017927">
    <property type="entry name" value="FAD-bd_FR_type"/>
</dbReference>
<dbReference type="InterPro" id="IPR006058">
    <property type="entry name" value="2Fe2S_fd_BS"/>
</dbReference>
<accession>A0A099F7C5</accession>
<comment type="similarity">
    <text evidence="10">In the N-terminal section; belongs to the FAD-binding oxidoreductase type 6 family.</text>
</comment>
<dbReference type="SUPFAM" id="SSF52343">
    <property type="entry name" value="Ferredoxin reductase-like, C-terminal NADP-linked domain"/>
    <property type="match status" value="1"/>
</dbReference>
<dbReference type="InterPro" id="IPR039261">
    <property type="entry name" value="FNR_nucleotide-bd"/>
</dbReference>
<evidence type="ECO:0000256" key="1">
    <source>
        <dbReference type="ARBA" id="ARBA00001974"/>
    </source>
</evidence>
<dbReference type="RefSeq" id="WP_036739069.1">
    <property type="nucleotide sequence ID" value="NZ_FOJO01000011.1"/>
</dbReference>
<protein>
    <submittedName>
        <fullName evidence="14">Ferredoxin-NADP reductase</fullName>
    </submittedName>
</protein>
<feature type="domain" description="FAD-binding FR-type" evidence="12">
    <location>
        <begin position="11"/>
        <end position="119"/>
    </location>
</feature>
<name>A0A099F7C5_9RHOB</name>
<evidence type="ECO:0000313" key="14">
    <source>
        <dbReference type="EMBL" id="SFA54053.1"/>
    </source>
</evidence>
<keyword evidence="7" id="KW-0408">Iron</keyword>
<dbReference type="Proteomes" id="UP000182312">
    <property type="component" value="Unassembled WGS sequence"/>
</dbReference>
<dbReference type="OrthoDB" id="9792185at2"/>
<evidence type="ECO:0000256" key="6">
    <source>
        <dbReference type="ARBA" id="ARBA00023002"/>
    </source>
</evidence>
<dbReference type="SUPFAM" id="SSF54292">
    <property type="entry name" value="2Fe-2S ferredoxin-like"/>
    <property type="match status" value="1"/>
</dbReference>
<dbReference type="InterPro" id="IPR001709">
    <property type="entry name" value="Flavoprot_Pyr_Nucl_cyt_Rdtase"/>
</dbReference>
<dbReference type="InterPro" id="IPR001041">
    <property type="entry name" value="2Fe-2S_ferredoxin-type"/>
</dbReference>
<dbReference type="EMBL" id="JRKN01000004">
    <property type="protein sequence ID" value="KGJ05992.1"/>
    <property type="molecule type" value="Genomic_DNA"/>
</dbReference>
<dbReference type="SUPFAM" id="SSF63380">
    <property type="entry name" value="Riboflavin synthase domain-like"/>
    <property type="match status" value="1"/>
</dbReference>
<dbReference type="PROSITE" id="PS51384">
    <property type="entry name" value="FAD_FR"/>
    <property type="match status" value="1"/>
</dbReference>
<dbReference type="PANTHER" id="PTHR47354">
    <property type="entry name" value="NADH OXIDOREDUCTASE HCR"/>
    <property type="match status" value="1"/>
</dbReference>
<keyword evidence="15" id="KW-1185">Reference proteome</keyword>
<dbReference type="InterPro" id="IPR008333">
    <property type="entry name" value="Cbr1-like_FAD-bd_dom"/>
</dbReference>
<evidence type="ECO:0000313" key="16">
    <source>
        <dbReference type="Proteomes" id="UP000182312"/>
    </source>
</evidence>
<dbReference type="Pfam" id="PF00970">
    <property type="entry name" value="FAD_binding_6"/>
    <property type="match status" value="1"/>
</dbReference>
<evidence type="ECO:0000256" key="9">
    <source>
        <dbReference type="ARBA" id="ARBA00034078"/>
    </source>
</evidence>
<keyword evidence="3" id="KW-0001">2Fe-2S</keyword>
<keyword evidence="4" id="KW-0479">Metal-binding</keyword>
<reference evidence="13 15" key="1">
    <citation type="submission" date="2014-09" db="EMBL/GenBank/DDBJ databases">
        <authorList>
            <person name="McGinnis J.M."/>
            <person name="Wolfgang W.J."/>
        </authorList>
    </citation>
    <scope>NUCLEOTIDE SEQUENCE [LARGE SCALE GENOMIC DNA]</scope>
    <source>
        <strain evidence="13 15">JCM 14014</strain>
    </source>
</reference>
<evidence type="ECO:0000256" key="2">
    <source>
        <dbReference type="ARBA" id="ARBA00022630"/>
    </source>
</evidence>
<reference evidence="13 15" key="2">
    <citation type="submission" date="2014-10" db="EMBL/GenBank/DDBJ databases">
        <title>Paracoccus sanguinis sp. nov., isolated from clinical specimens of New York State patients.</title>
        <authorList>
            <person name="Mingle L.A."/>
            <person name="Cole J.A."/>
            <person name="Lapierre P."/>
            <person name="Musser K.A."/>
        </authorList>
    </citation>
    <scope>NUCLEOTIDE SEQUENCE [LARGE SCALE GENOMIC DNA]</scope>
    <source>
        <strain evidence="13 15">JCM 14014</strain>
    </source>
</reference>
<organism evidence="13 15">
    <name type="scientific">Paracoccus halophilus</name>
    <dbReference type="NCBI Taxonomy" id="376733"/>
    <lineage>
        <taxon>Bacteria</taxon>
        <taxon>Pseudomonadati</taxon>
        <taxon>Pseudomonadota</taxon>
        <taxon>Alphaproteobacteria</taxon>
        <taxon>Rhodobacterales</taxon>
        <taxon>Paracoccaceae</taxon>
        <taxon>Paracoccus</taxon>
    </lineage>
</organism>
<reference evidence="14 16" key="3">
    <citation type="submission" date="2016-10" db="EMBL/GenBank/DDBJ databases">
        <authorList>
            <person name="de Groot N.N."/>
        </authorList>
    </citation>
    <scope>NUCLEOTIDE SEQUENCE [LARGE SCALE GENOMIC DNA]</scope>
    <source>
        <strain evidence="14 16">CGMCC 1.6117</strain>
    </source>
</reference>
<evidence type="ECO:0000256" key="4">
    <source>
        <dbReference type="ARBA" id="ARBA00022723"/>
    </source>
</evidence>
<evidence type="ECO:0000256" key="3">
    <source>
        <dbReference type="ARBA" id="ARBA00022714"/>
    </source>
</evidence>
<dbReference type="InterPro" id="IPR050415">
    <property type="entry name" value="MRET"/>
</dbReference>
<comment type="cofactor">
    <cofactor evidence="1">
        <name>FAD</name>
        <dbReference type="ChEBI" id="CHEBI:57692"/>
    </cofactor>
</comment>
<evidence type="ECO:0000313" key="15">
    <source>
        <dbReference type="Proteomes" id="UP000029846"/>
    </source>
</evidence>
<dbReference type="PROSITE" id="PS51085">
    <property type="entry name" value="2FE2S_FER_2"/>
    <property type="match status" value="1"/>
</dbReference>
<dbReference type="InterPro" id="IPR001433">
    <property type="entry name" value="OxRdtase_FAD/NAD-bd"/>
</dbReference>
<dbReference type="CDD" id="cd00207">
    <property type="entry name" value="fer2"/>
    <property type="match status" value="1"/>
</dbReference>
<dbReference type="Gene3D" id="2.40.30.10">
    <property type="entry name" value="Translation factors"/>
    <property type="match status" value="1"/>
</dbReference>
<keyword evidence="8" id="KW-0411">Iron-sulfur</keyword>
<evidence type="ECO:0000259" key="12">
    <source>
        <dbReference type="PROSITE" id="PS51384"/>
    </source>
</evidence>
<evidence type="ECO:0000313" key="13">
    <source>
        <dbReference type="EMBL" id="KGJ05992.1"/>
    </source>
</evidence>
<dbReference type="STRING" id="376733.SAMN04487972_111112"/>
<evidence type="ECO:0000256" key="10">
    <source>
        <dbReference type="ARBA" id="ARBA00061434"/>
    </source>
</evidence>
<dbReference type="GO" id="GO:0016491">
    <property type="term" value="F:oxidoreductase activity"/>
    <property type="evidence" value="ECO:0007669"/>
    <property type="project" value="UniProtKB-KW"/>
</dbReference>
<comment type="cofactor">
    <cofactor evidence="9">
        <name>[2Fe-2S] cluster</name>
        <dbReference type="ChEBI" id="CHEBI:190135"/>
    </cofactor>
</comment>
<gene>
    <name evidence="13" type="ORF">IT41_04815</name>
    <name evidence="14" type="ORF">SAMN04487972_111112</name>
</gene>
<dbReference type="Pfam" id="PF00175">
    <property type="entry name" value="NAD_binding_1"/>
    <property type="match status" value="1"/>
</dbReference>
<dbReference type="PROSITE" id="PS00197">
    <property type="entry name" value="2FE2S_FER_1"/>
    <property type="match status" value="1"/>
</dbReference>
<dbReference type="InterPro" id="IPR017938">
    <property type="entry name" value="Riboflavin_synthase-like_b-brl"/>
</dbReference>
<dbReference type="Gene3D" id="3.10.20.30">
    <property type="match status" value="1"/>
</dbReference>
<dbReference type="AlphaFoldDB" id="A0A099F7C5"/>
<dbReference type="InterPro" id="IPR012675">
    <property type="entry name" value="Beta-grasp_dom_sf"/>
</dbReference>
<keyword evidence="5" id="KW-0274">FAD</keyword>
<dbReference type="Pfam" id="PF00111">
    <property type="entry name" value="Fer2"/>
    <property type="match status" value="1"/>
</dbReference>
<dbReference type="Gene3D" id="3.40.50.80">
    <property type="entry name" value="Nucleotide-binding domain of ferredoxin-NADP reductase (FNR) module"/>
    <property type="match status" value="1"/>
</dbReference>
<sequence length="378" mass="41663">MDITHLDKWHSGRWNLECVDIESETHDVKTFHFRVRPGMDGDAPLCLHRPGQFVTLRLRHGEKLVPRSYTISSSPSRPHLMTMTIKRDPRGLVSRYMHDVLKVGDVLPVSGPGGHFDLISTTPRKSIVMLSGGSGITPVMSMLRYLHDTRAHDYDVTFLHSARTPADIIFRRELELIAERSGTRLGFICQNDAEDGMDQGFLTREILERRAPDILNSTVLTCGPEPYMNAVKGILAELGFDMAHYHQESFGDPAERENPEGATPESLTLDRVAEPEHIHHDAEHPAPPPESDVTEITFTVSDLTVPYKPGQTILEVATAAGIAIATNCQMGLCGTCKAHCLSGTVAMDDTEGLEPGEEEAGMVLTCCGRPKGPIQIEL</sequence>
<dbReference type="GO" id="GO:0046872">
    <property type="term" value="F:metal ion binding"/>
    <property type="evidence" value="ECO:0007669"/>
    <property type="project" value="UniProtKB-KW"/>
</dbReference>
<proteinExistence type="inferred from homology"/>
<dbReference type="Proteomes" id="UP000029846">
    <property type="component" value="Unassembled WGS sequence"/>
</dbReference>
<evidence type="ECO:0000256" key="8">
    <source>
        <dbReference type="ARBA" id="ARBA00023014"/>
    </source>
</evidence>
<evidence type="ECO:0000256" key="5">
    <source>
        <dbReference type="ARBA" id="ARBA00022827"/>
    </source>
</evidence>
<dbReference type="CDD" id="cd06215">
    <property type="entry name" value="FNR_iron_sulfur_binding_1"/>
    <property type="match status" value="1"/>
</dbReference>
<dbReference type="EMBL" id="FOJO01000011">
    <property type="protein sequence ID" value="SFA54053.1"/>
    <property type="molecule type" value="Genomic_DNA"/>
</dbReference>
<dbReference type="PANTHER" id="PTHR47354:SF6">
    <property type="entry name" value="NADH OXIDOREDUCTASE HCR"/>
    <property type="match status" value="1"/>
</dbReference>
<dbReference type="eggNOG" id="COG1018">
    <property type="taxonomic scope" value="Bacteria"/>
</dbReference>
<dbReference type="PRINTS" id="PR00406">
    <property type="entry name" value="CYTB5RDTASE"/>
</dbReference>